<feature type="compositionally biased region" description="Polar residues" evidence="10">
    <location>
        <begin position="7"/>
        <end position="24"/>
    </location>
</feature>
<dbReference type="Pfam" id="PF03544">
    <property type="entry name" value="TonB_C"/>
    <property type="match status" value="1"/>
</dbReference>
<dbReference type="EMBL" id="BAABKE010000003">
    <property type="protein sequence ID" value="GAA5097548.1"/>
    <property type="molecule type" value="Genomic_DNA"/>
</dbReference>
<dbReference type="PROSITE" id="PS52015">
    <property type="entry name" value="TONB_CTD"/>
    <property type="match status" value="1"/>
</dbReference>
<dbReference type="Proteomes" id="UP001500631">
    <property type="component" value="Unassembled WGS sequence"/>
</dbReference>
<feature type="compositionally biased region" description="Polar residues" evidence="10">
    <location>
        <begin position="94"/>
        <end position="104"/>
    </location>
</feature>
<dbReference type="PANTHER" id="PTHR33446">
    <property type="entry name" value="PROTEIN TONB-RELATED"/>
    <property type="match status" value="1"/>
</dbReference>
<evidence type="ECO:0000256" key="9">
    <source>
        <dbReference type="ARBA" id="ARBA00023136"/>
    </source>
</evidence>
<feature type="region of interest" description="Disordered" evidence="10">
    <location>
        <begin position="1"/>
        <end position="24"/>
    </location>
</feature>
<feature type="domain" description="TonB C-terminal" evidence="11">
    <location>
        <begin position="130"/>
        <end position="220"/>
    </location>
</feature>
<keyword evidence="9" id="KW-0472">Membrane</keyword>
<dbReference type="InterPro" id="IPR006260">
    <property type="entry name" value="TonB/TolA_C"/>
</dbReference>
<evidence type="ECO:0000256" key="7">
    <source>
        <dbReference type="ARBA" id="ARBA00022927"/>
    </source>
</evidence>
<comment type="similarity">
    <text evidence="2">Belongs to the TonB family.</text>
</comment>
<dbReference type="SUPFAM" id="SSF74653">
    <property type="entry name" value="TolA/TonB C-terminal domain"/>
    <property type="match status" value="1"/>
</dbReference>
<reference evidence="13" key="1">
    <citation type="journal article" date="2019" name="Int. J. Syst. Evol. Microbiol.">
        <title>The Global Catalogue of Microorganisms (GCM) 10K type strain sequencing project: providing services to taxonomists for standard genome sequencing and annotation.</title>
        <authorList>
            <consortium name="The Broad Institute Genomics Platform"/>
            <consortium name="The Broad Institute Genome Sequencing Center for Infectious Disease"/>
            <person name="Wu L."/>
            <person name="Ma J."/>
        </authorList>
    </citation>
    <scope>NUCLEOTIDE SEQUENCE [LARGE SCALE GENOMIC DNA]</scope>
    <source>
        <strain evidence="13">JCM 18424</strain>
    </source>
</reference>
<feature type="compositionally biased region" description="Low complexity" evidence="10">
    <location>
        <begin position="81"/>
        <end position="90"/>
    </location>
</feature>
<gene>
    <name evidence="12" type="ORF">GCM10023338_09060</name>
</gene>
<name>A0ABP9ML51_9GAMM</name>
<evidence type="ECO:0000313" key="12">
    <source>
        <dbReference type="EMBL" id="GAA5097548.1"/>
    </source>
</evidence>
<evidence type="ECO:0000259" key="11">
    <source>
        <dbReference type="PROSITE" id="PS52015"/>
    </source>
</evidence>
<keyword evidence="8" id="KW-1133">Transmembrane helix</keyword>
<keyword evidence="5" id="KW-0997">Cell inner membrane</keyword>
<proteinExistence type="inferred from homology"/>
<dbReference type="InterPro" id="IPR037682">
    <property type="entry name" value="TonB_C"/>
</dbReference>
<evidence type="ECO:0000256" key="10">
    <source>
        <dbReference type="SAM" id="MobiDB-lite"/>
    </source>
</evidence>
<evidence type="ECO:0000256" key="1">
    <source>
        <dbReference type="ARBA" id="ARBA00004383"/>
    </source>
</evidence>
<evidence type="ECO:0000313" key="13">
    <source>
        <dbReference type="Proteomes" id="UP001500631"/>
    </source>
</evidence>
<comment type="subcellular location">
    <subcellularLocation>
        <location evidence="1">Cell inner membrane</location>
        <topology evidence="1">Single-pass membrane protein</topology>
        <orientation evidence="1">Periplasmic side</orientation>
    </subcellularLocation>
</comment>
<keyword evidence="13" id="KW-1185">Reference proteome</keyword>
<feature type="region of interest" description="Disordered" evidence="10">
    <location>
        <begin position="70"/>
        <end position="118"/>
    </location>
</feature>
<evidence type="ECO:0000256" key="5">
    <source>
        <dbReference type="ARBA" id="ARBA00022519"/>
    </source>
</evidence>
<evidence type="ECO:0000256" key="3">
    <source>
        <dbReference type="ARBA" id="ARBA00022448"/>
    </source>
</evidence>
<evidence type="ECO:0000256" key="8">
    <source>
        <dbReference type="ARBA" id="ARBA00022989"/>
    </source>
</evidence>
<dbReference type="Gene3D" id="3.30.1150.10">
    <property type="match status" value="1"/>
</dbReference>
<protein>
    <recommendedName>
        <fullName evidence="11">TonB C-terminal domain-containing protein</fullName>
    </recommendedName>
</protein>
<accession>A0ABP9ML51</accession>
<comment type="caution">
    <text evidence="12">The sequence shown here is derived from an EMBL/GenBank/DDBJ whole genome shotgun (WGS) entry which is preliminary data.</text>
</comment>
<dbReference type="InterPro" id="IPR051045">
    <property type="entry name" value="TonB-dependent_transducer"/>
</dbReference>
<dbReference type="RefSeq" id="WP_171973634.1">
    <property type="nucleotide sequence ID" value="NZ_BAABKE010000003.1"/>
</dbReference>
<keyword evidence="3" id="KW-0813">Transport</keyword>
<keyword evidence="7" id="KW-0653">Protein transport</keyword>
<evidence type="ECO:0000256" key="4">
    <source>
        <dbReference type="ARBA" id="ARBA00022475"/>
    </source>
</evidence>
<evidence type="ECO:0000256" key="2">
    <source>
        <dbReference type="ARBA" id="ARBA00006555"/>
    </source>
</evidence>
<evidence type="ECO:0000256" key="6">
    <source>
        <dbReference type="ARBA" id="ARBA00022692"/>
    </source>
</evidence>
<keyword evidence="4" id="KW-1003">Cell membrane</keyword>
<dbReference type="NCBIfam" id="TIGR01352">
    <property type="entry name" value="tonB_Cterm"/>
    <property type="match status" value="1"/>
</dbReference>
<keyword evidence="6" id="KW-0812">Transmembrane</keyword>
<organism evidence="12 13">
    <name type="scientific">Wohlfahrtiimonas larvae</name>
    <dbReference type="NCBI Taxonomy" id="1157986"/>
    <lineage>
        <taxon>Bacteria</taxon>
        <taxon>Pseudomonadati</taxon>
        <taxon>Pseudomonadota</taxon>
        <taxon>Gammaproteobacteria</taxon>
        <taxon>Cardiobacteriales</taxon>
        <taxon>Ignatzschineriaceae</taxon>
        <taxon>Wohlfahrtiimonas</taxon>
    </lineage>
</organism>
<sequence>MADFSSEGLSQSNAEQSTFQPKYQHQNELYVITVELSDWIYPNATQEPPIEEPEAISEIHTELVIQESIQPETDPKPAAPPKEIAPQKIASPTKPANSARNQKGTGLGNRNVIGSGTGKNAIDGPAGFANGNSEQTILRNIQRCYPLISRRRGEQGLAIVRIYVDHNGNSIKTEIIQSTNFSRLDKCALESVKSLKVKSKISNGQKTSSYFDQPIRFRLN</sequence>